<keyword evidence="9" id="KW-1185">Reference proteome</keyword>
<evidence type="ECO:0000256" key="1">
    <source>
        <dbReference type="ARBA" id="ARBA00004418"/>
    </source>
</evidence>
<evidence type="ECO:0000259" key="6">
    <source>
        <dbReference type="Pfam" id="PF03888"/>
    </source>
</evidence>
<feature type="chain" id="PRO_5046657182" evidence="5">
    <location>
        <begin position="25"/>
        <end position="333"/>
    </location>
</feature>
<keyword evidence="4" id="KW-0574">Periplasm</keyword>
<feature type="domain" description="MucB/RseB C-terminal" evidence="7">
    <location>
        <begin position="225"/>
        <end position="330"/>
    </location>
</feature>
<dbReference type="InterPro" id="IPR033436">
    <property type="entry name" value="MucB/RseB_C"/>
</dbReference>
<keyword evidence="3 5" id="KW-0732">Signal</keyword>
<proteinExistence type="inferred from homology"/>
<sequence length="333" mass="37121">MWFKHAFLAIFSLAIVSISGNVDAQSNEDRDLLKMLQSVQNAAKKTSYSGTFVYQQGNQTRTSKITHGFDGDTEVEKLEILDAKPREYIRRNGEVSCYLPESKVIQVEQNLSQEEFPALLNQNAHLLPESYLIKKAQMSRVAGTECQVLNFQPKDALRYGFRLCIEKNSGLLLGIQTLNPRNEVIEQIAFTQISLGEVDKTKLKPSFANVAQWKTENMTVQANVHSGWTVKNLPNGFKKTLETKRFIPISGNASGTDANQTKSHQVVQMMFSDGLSTISVFVEPNTGSRTEGSLQQGAMTIMGKRQGDNWLTVVGEVPNAAIKQVINSIQFKK</sequence>
<dbReference type="InterPro" id="IPR005588">
    <property type="entry name" value="MucB_RseB"/>
</dbReference>
<dbReference type="InterPro" id="IPR033434">
    <property type="entry name" value="MucB/RseB_N"/>
</dbReference>
<dbReference type="Pfam" id="PF17188">
    <property type="entry name" value="MucB_RseB_C"/>
    <property type="match status" value="1"/>
</dbReference>
<evidence type="ECO:0000256" key="5">
    <source>
        <dbReference type="SAM" id="SignalP"/>
    </source>
</evidence>
<evidence type="ECO:0000313" key="8">
    <source>
        <dbReference type="EMBL" id="MBC3874292.1"/>
    </source>
</evidence>
<name>A0ABR6YCN7_9BURK</name>
<feature type="domain" description="MucB/RseB N-terminal" evidence="6">
    <location>
        <begin position="34"/>
        <end position="206"/>
    </location>
</feature>
<dbReference type="EMBL" id="JACOGA010000010">
    <property type="protein sequence ID" value="MBC3874292.1"/>
    <property type="molecule type" value="Genomic_DNA"/>
</dbReference>
<dbReference type="Gene3D" id="3.30.200.100">
    <property type="entry name" value="MucB/RseB, C-terminal domain"/>
    <property type="match status" value="1"/>
</dbReference>
<comment type="caution">
    <text evidence="8">The sequence shown here is derived from an EMBL/GenBank/DDBJ whole genome shotgun (WGS) entry which is preliminary data.</text>
</comment>
<evidence type="ECO:0000256" key="4">
    <source>
        <dbReference type="ARBA" id="ARBA00022764"/>
    </source>
</evidence>
<evidence type="ECO:0000259" key="7">
    <source>
        <dbReference type="Pfam" id="PF17188"/>
    </source>
</evidence>
<accession>A0ABR6YCN7</accession>
<dbReference type="CDD" id="cd16327">
    <property type="entry name" value="RseB"/>
    <property type="match status" value="1"/>
</dbReference>
<comment type="subcellular location">
    <subcellularLocation>
        <location evidence="1">Periplasm</location>
    </subcellularLocation>
</comment>
<dbReference type="InterPro" id="IPR038484">
    <property type="entry name" value="MucB/RseB_C_sf"/>
</dbReference>
<gene>
    <name evidence="8" type="ORF">H8K55_11890</name>
</gene>
<dbReference type="Pfam" id="PF03888">
    <property type="entry name" value="MucB_RseB"/>
    <property type="match status" value="1"/>
</dbReference>
<dbReference type="RefSeq" id="WP_186942289.1">
    <property type="nucleotide sequence ID" value="NZ_JACOGA010000010.1"/>
</dbReference>
<comment type="similarity">
    <text evidence="2">Belongs to the RseB family.</text>
</comment>
<reference evidence="8 9" key="1">
    <citation type="submission" date="2020-08" db="EMBL/GenBank/DDBJ databases">
        <title>Novel species isolated from subtropical streams in China.</title>
        <authorList>
            <person name="Lu H."/>
        </authorList>
    </citation>
    <scope>NUCLEOTIDE SEQUENCE [LARGE SCALE GENOMIC DNA]</scope>
    <source>
        <strain evidence="8 9">LX15W</strain>
    </source>
</reference>
<dbReference type="Gene3D" id="2.50.20.10">
    <property type="entry name" value="Lipoprotein localisation LolA/LolB/LppX"/>
    <property type="match status" value="1"/>
</dbReference>
<dbReference type="PIRSF" id="PIRSF005427">
    <property type="entry name" value="RseB"/>
    <property type="match status" value="1"/>
</dbReference>
<evidence type="ECO:0000313" key="9">
    <source>
        <dbReference type="Proteomes" id="UP000624279"/>
    </source>
</evidence>
<evidence type="ECO:0000256" key="2">
    <source>
        <dbReference type="ARBA" id="ARBA00008150"/>
    </source>
</evidence>
<protein>
    <submittedName>
        <fullName evidence="8">MucB/RseB C-terminal domain-containing protein</fullName>
    </submittedName>
</protein>
<dbReference type="PANTHER" id="PTHR38782:SF1">
    <property type="entry name" value="SIGMA-E FACTOR REGULATORY PROTEIN RSEB"/>
    <property type="match status" value="1"/>
</dbReference>
<evidence type="ECO:0000256" key="3">
    <source>
        <dbReference type="ARBA" id="ARBA00022729"/>
    </source>
</evidence>
<dbReference type="Proteomes" id="UP000624279">
    <property type="component" value="Unassembled WGS sequence"/>
</dbReference>
<dbReference type="PANTHER" id="PTHR38782">
    <property type="match status" value="1"/>
</dbReference>
<feature type="signal peptide" evidence="5">
    <location>
        <begin position="1"/>
        <end position="24"/>
    </location>
</feature>
<organism evidence="8 9">
    <name type="scientific">Undibacterium flavidum</name>
    <dbReference type="NCBI Taxonomy" id="2762297"/>
    <lineage>
        <taxon>Bacteria</taxon>
        <taxon>Pseudomonadati</taxon>
        <taxon>Pseudomonadota</taxon>
        <taxon>Betaproteobacteria</taxon>
        <taxon>Burkholderiales</taxon>
        <taxon>Oxalobacteraceae</taxon>
        <taxon>Undibacterium</taxon>
    </lineage>
</organism>